<dbReference type="AlphaFoldDB" id="A0A093XYS8"/>
<keyword evidence="2" id="KW-0862">Zinc</keyword>
<name>A0A093XYS8_TALMA</name>
<dbReference type="PANTHER" id="PTHR36206">
    <property type="entry name" value="ASPERCRYPTIN BIOSYNTHESIS CLUSTER-SPECIFIC TRANSCRIPTION REGULATOR ATNN-RELATED"/>
    <property type="match status" value="1"/>
</dbReference>
<protein>
    <submittedName>
        <fullName evidence="7">Uncharacterized protein</fullName>
    </submittedName>
</protein>
<gene>
    <name evidence="7" type="ORF">GQ26_0071500</name>
</gene>
<dbReference type="HOGENOM" id="CLU_011409_13_1_1"/>
<evidence type="ECO:0000256" key="3">
    <source>
        <dbReference type="ARBA" id="ARBA00023015"/>
    </source>
</evidence>
<sequence length="371" mass="42276">MSNLPISHVDPAVYHAAIMLGSIHEDSIENRMRLSGENLLQARHRFAFEQASRAYSFLAKRQASQDPQLLEVVPPITCREAEEYRLQTSHQRSLLDNTLIGAFQMLDAESSHFGSGAPFITARNDLNQEWLDQKVFSRGFGTVSDVYQSLTMLMNEGIPFLARCWPLSRSEATASYGELSNRQQQLLSFYFRFQEQFQMFKSLFYDNIGHLEQRAVDLLQIQYLGQVLSLKTCLIKGPIPTGLTPEYLTLLSAHELFLGKFSELSSFILDYGIIPGLWVIASECPLYSVRIRAIKMLQSWPHAEVFKNSNTAASLALEIIKKELQAEDGLAMSITDEYTDKELTHFLFDTLSSTQDSENWSFIRAYNVLER</sequence>
<comment type="caution">
    <text evidence="7">The sequence shown here is derived from an EMBL/GenBank/DDBJ whole genome shotgun (WGS) entry which is preliminary data.</text>
</comment>
<keyword evidence="3" id="KW-0805">Transcription regulation</keyword>
<dbReference type="GO" id="GO:0046872">
    <property type="term" value="F:metal ion binding"/>
    <property type="evidence" value="ECO:0007669"/>
    <property type="project" value="UniProtKB-KW"/>
</dbReference>
<dbReference type="EMBL" id="JPOX01000007">
    <property type="protein sequence ID" value="KFX50418.1"/>
    <property type="molecule type" value="Genomic_DNA"/>
</dbReference>
<proteinExistence type="predicted"/>
<keyword evidence="5" id="KW-0804">Transcription</keyword>
<evidence type="ECO:0000256" key="4">
    <source>
        <dbReference type="ARBA" id="ARBA00023125"/>
    </source>
</evidence>
<evidence type="ECO:0000256" key="6">
    <source>
        <dbReference type="ARBA" id="ARBA00023242"/>
    </source>
</evidence>
<dbReference type="InterPro" id="IPR052360">
    <property type="entry name" value="Transcr_Regulatory_Proteins"/>
</dbReference>
<evidence type="ECO:0000256" key="2">
    <source>
        <dbReference type="ARBA" id="ARBA00022833"/>
    </source>
</evidence>
<dbReference type="PANTHER" id="PTHR36206:SF16">
    <property type="entry name" value="TRANSCRIPTION FACTOR DOMAIN-CONTAINING PROTEIN-RELATED"/>
    <property type="match status" value="1"/>
</dbReference>
<keyword evidence="6" id="KW-0539">Nucleus</keyword>
<reference evidence="7" key="1">
    <citation type="journal article" date="2014" name="PLoS Genet.">
        <title>Signature Gene Expression Reveals Novel Clues to the Molecular Mechanisms of Dimorphic Transition in Penicillium marneffei.</title>
        <authorList>
            <person name="Yang E."/>
            <person name="Wang G."/>
            <person name="Cai J."/>
            <person name="Woo P.C."/>
            <person name="Lau S.K."/>
            <person name="Yuen K.-Y."/>
            <person name="Chow W.-N."/>
            <person name="Lin X."/>
        </authorList>
    </citation>
    <scope>NUCLEOTIDE SEQUENCE [LARGE SCALE GENOMIC DNA]</scope>
    <source>
        <strain evidence="7">PM1</strain>
    </source>
</reference>
<dbReference type="GO" id="GO:0003677">
    <property type="term" value="F:DNA binding"/>
    <property type="evidence" value="ECO:0007669"/>
    <property type="project" value="UniProtKB-KW"/>
</dbReference>
<evidence type="ECO:0000256" key="1">
    <source>
        <dbReference type="ARBA" id="ARBA00022723"/>
    </source>
</evidence>
<evidence type="ECO:0000256" key="5">
    <source>
        <dbReference type="ARBA" id="ARBA00023163"/>
    </source>
</evidence>
<keyword evidence="4" id="KW-0238">DNA-binding</keyword>
<evidence type="ECO:0000313" key="7">
    <source>
        <dbReference type="EMBL" id="KFX50418.1"/>
    </source>
</evidence>
<accession>A0A093XYS8</accession>
<keyword evidence="1" id="KW-0479">Metal-binding</keyword>
<organism evidence="7">
    <name type="scientific">Talaromyces marneffei PM1</name>
    <dbReference type="NCBI Taxonomy" id="1077442"/>
    <lineage>
        <taxon>Eukaryota</taxon>
        <taxon>Fungi</taxon>
        <taxon>Dikarya</taxon>
        <taxon>Ascomycota</taxon>
        <taxon>Pezizomycotina</taxon>
        <taxon>Eurotiomycetes</taxon>
        <taxon>Eurotiomycetidae</taxon>
        <taxon>Eurotiales</taxon>
        <taxon>Trichocomaceae</taxon>
        <taxon>Talaromyces</taxon>
        <taxon>Talaromyces sect. Talaromyces</taxon>
    </lineage>
</organism>